<evidence type="ECO:0000313" key="2">
    <source>
        <dbReference type="Proteomes" id="UP000719942"/>
    </source>
</evidence>
<keyword evidence="1" id="KW-0808">Transferase</keyword>
<dbReference type="RefSeq" id="WP_219964402.1">
    <property type="nucleotide sequence ID" value="NZ_JAGFNZ010000001.1"/>
</dbReference>
<dbReference type="GO" id="GO:0016301">
    <property type="term" value="F:kinase activity"/>
    <property type="evidence" value="ECO:0007669"/>
    <property type="project" value="UniProtKB-KW"/>
</dbReference>
<gene>
    <name evidence="1" type="ORF">J5W02_00325</name>
</gene>
<dbReference type="GO" id="GO:0016874">
    <property type="term" value="F:ligase activity"/>
    <property type="evidence" value="ECO:0007669"/>
    <property type="project" value="UniProtKB-KW"/>
</dbReference>
<organism evidence="1 2">
    <name type="scientific">Caproiciproducens faecalis</name>
    <dbReference type="NCBI Taxonomy" id="2820301"/>
    <lineage>
        <taxon>Bacteria</taxon>
        <taxon>Bacillati</taxon>
        <taxon>Bacillota</taxon>
        <taxon>Clostridia</taxon>
        <taxon>Eubacteriales</taxon>
        <taxon>Acutalibacteraceae</taxon>
        <taxon>Caproiciproducens</taxon>
    </lineage>
</organism>
<dbReference type="EMBL" id="JAGFNZ010000001">
    <property type="protein sequence ID" value="MBW7571245.1"/>
    <property type="molecule type" value="Genomic_DNA"/>
</dbReference>
<protein>
    <submittedName>
        <fullName evidence="1">DNA ligase</fullName>
    </submittedName>
</protein>
<keyword evidence="1" id="KW-0418">Kinase</keyword>
<dbReference type="Proteomes" id="UP000719942">
    <property type="component" value="Unassembled WGS sequence"/>
</dbReference>
<proteinExistence type="predicted"/>
<name>A0ABS7DIX8_9FIRM</name>
<comment type="caution">
    <text evidence="1">The sequence shown here is derived from an EMBL/GenBank/DDBJ whole genome shotgun (WGS) entry which is preliminary data.</text>
</comment>
<keyword evidence="2" id="KW-1185">Reference proteome</keyword>
<reference evidence="1 2" key="1">
    <citation type="submission" date="2021-03" db="EMBL/GenBank/DDBJ databases">
        <title>Caproiciproducens sp. nov. isolated from feces of cow.</title>
        <authorList>
            <person name="Choi J.-Y."/>
        </authorList>
    </citation>
    <scope>NUCLEOTIDE SEQUENCE [LARGE SCALE GENOMIC DNA]</scope>
    <source>
        <strain evidence="1 2">AGMB10547</strain>
    </source>
</reference>
<sequence>MSKMSEIAASIEELRNAAAAISDVANWLAEAFSANEPAEEAPASEPLLTLEEVRAVLAEKSRKGHTAEIRLLLQKFGADKLSQLDPANYKALLAKVEDIGAPEESTDSLGRGGAAE</sequence>
<accession>A0ABS7DIX8</accession>
<evidence type="ECO:0000313" key="1">
    <source>
        <dbReference type="EMBL" id="MBW7571245.1"/>
    </source>
</evidence>
<keyword evidence="1" id="KW-0436">Ligase</keyword>